<protein>
    <recommendedName>
        <fullName evidence="3">SNF2 N-terminal domain-containing protein</fullName>
    </recommendedName>
</protein>
<proteinExistence type="predicted"/>
<evidence type="ECO:0000256" key="2">
    <source>
        <dbReference type="ARBA" id="ARBA00022840"/>
    </source>
</evidence>
<keyword evidence="1" id="KW-0547">Nucleotide-binding</keyword>
<gene>
    <name evidence="4" type="ORF">P174DRAFT_418610</name>
</gene>
<evidence type="ECO:0000259" key="3">
    <source>
        <dbReference type="Pfam" id="PF00176"/>
    </source>
</evidence>
<evidence type="ECO:0000313" key="5">
    <source>
        <dbReference type="Proteomes" id="UP000234474"/>
    </source>
</evidence>
<dbReference type="InterPro" id="IPR038718">
    <property type="entry name" value="SNF2-like_sf"/>
</dbReference>
<dbReference type="InterPro" id="IPR027417">
    <property type="entry name" value="P-loop_NTPase"/>
</dbReference>
<evidence type="ECO:0000256" key="1">
    <source>
        <dbReference type="ARBA" id="ARBA00022741"/>
    </source>
</evidence>
<sequence>MFLISQDRREIFITEGANRSTFHILLPIHSGKSGLKARVRAVGGPLPRGAPPASAPARPPSPTHLSGWFGRVVCDEGHAAKTIRTRVRQSVARLEAEHVWFFTATPLYNQAFNLCGYLAIFYSGLRRAGVMQEGGDNSKVNWFPEYKQLADQAMLPSRSPDDGVGMFTETIIWVALEKAVASRHAAMKTLLDHMENKAGNGCVPIVTPPRHSLP</sequence>
<dbReference type="SUPFAM" id="SSF52540">
    <property type="entry name" value="P-loop containing nucleoside triphosphate hydrolases"/>
    <property type="match status" value="1"/>
</dbReference>
<dbReference type="RefSeq" id="XP_024686262.1">
    <property type="nucleotide sequence ID" value="XM_024824706.1"/>
</dbReference>
<feature type="domain" description="SNF2 N-terminal" evidence="3">
    <location>
        <begin position="70"/>
        <end position="118"/>
    </location>
</feature>
<reference evidence="5" key="1">
    <citation type="journal article" date="2018" name="Proc. Natl. Acad. Sci. U.S.A.">
        <title>Linking secondary metabolites to gene clusters through genome sequencing of six diverse Aspergillus species.</title>
        <authorList>
            <person name="Kaerboelling I."/>
            <person name="Vesth T.C."/>
            <person name="Frisvad J.C."/>
            <person name="Nybo J.L."/>
            <person name="Theobald S."/>
            <person name="Kuo A."/>
            <person name="Bowyer P."/>
            <person name="Matsuda Y."/>
            <person name="Mondo S."/>
            <person name="Lyhne E.K."/>
            <person name="Kogle M.E."/>
            <person name="Clum A."/>
            <person name="Lipzen A."/>
            <person name="Salamov A."/>
            <person name="Ngan C.Y."/>
            <person name="Daum C."/>
            <person name="Chiniquy J."/>
            <person name="Barry K."/>
            <person name="LaButti K."/>
            <person name="Haridas S."/>
            <person name="Simmons B.A."/>
            <person name="Magnuson J.K."/>
            <person name="Mortensen U.H."/>
            <person name="Larsen T.O."/>
            <person name="Grigoriev I.V."/>
            <person name="Baker S.E."/>
            <person name="Andersen M.R."/>
        </authorList>
    </citation>
    <scope>NUCLEOTIDE SEQUENCE [LARGE SCALE GENOMIC DNA]</scope>
    <source>
        <strain evidence="5">IBT 16806</strain>
    </source>
</reference>
<dbReference type="VEuPathDB" id="FungiDB:P174DRAFT_418610"/>
<dbReference type="GO" id="GO:0005524">
    <property type="term" value="F:ATP binding"/>
    <property type="evidence" value="ECO:0007669"/>
    <property type="project" value="InterPro"/>
</dbReference>
<dbReference type="AlphaFoldDB" id="A0A2I1CJ91"/>
<dbReference type="STRING" id="1392255.A0A2I1CJ91"/>
<dbReference type="EMBL" id="MSZS01000002">
    <property type="protein sequence ID" value="PKX97667.1"/>
    <property type="molecule type" value="Genomic_DNA"/>
</dbReference>
<organism evidence="4 5">
    <name type="scientific">Aspergillus novofumigatus (strain IBT 16806)</name>
    <dbReference type="NCBI Taxonomy" id="1392255"/>
    <lineage>
        <taxon>Eukaryota</taxon>
        <taxon>Fungi</taxon>
        <taxon>Dikarya</taxon>
        <taxon>Ascomycota</taxon>
        <taxon>Pezizomycotina</taxon>
        <taxon>Eurotiomycetes</taxon>
        <taxon>Eurotiomycetidae</taxon>
        <taxon>Eurotiales</taxon>
        <taxon>Aspergillaceae</taxon>
        <taxon>Aspergillus</taxon>
        <taxon>Aspergillus subgen. Fumigati</taxon>
    </lineage>
</organism>
<dbReference type="OrthoDB" id="4507000at2759"/>
<accession>A0A2I1CJ91</accession>
<comment type="caution">
    <text evidence="4">The sequence shown here is derived from an EMBL/GenBank/DDBJ whole genome shotgun (WGS) entry which is preliminary data.</text>
</comment>
<evidence type="ECO:0000313" key="4">
    <source>
        <dbReference type="EMBL" id="PKX97667.1"/>
    </source>
</evidence>
<dbReference type="Proteomes" id="UP000234474">
    <property type="component" value="Unassembled WGS sequence"/>
</dbReference>
<dbReference type="GeneID" id="36532031"/>
<dbReference type="Gene3D" id="3.40.50.10810">
    <property type="entry name" value="Tandem AAA-ATPase domain"/>
    <property type="match status" value="1"/>
</dbReference>
<keyword evidence="5" id="KW-1185">Reference proteome</keyword>
<dbReference type="Pfam" id="PF00176">
    <property type="entry name" value="SNF2-rel_dom"/>
    <property type="match status" value="1"/>
</dbReference>
<keyword evidence="2" id="KW-0067">ATP-binding</keyword>
<dbReference type="InterPro" id="IPR000330">
    <property type="entry name" value="SNF2_N"/>
</dbReference>
<name>A0A2I1CJ91_ASPN1</name>